<gene>
    <name evidence="1" type="ORF">SDC9_143486</name>
</gene>
<evidence type="ECO:0000313" key="1">
    <source>
        <dbReference type="EMBL" id="MPM96326.1"/>
    </source>
</evidence>
<sequence>MDDNHRAVRRLRNAQKTAHRLRLQIWGPGLGMGGGRQLSGGLFLGNHGVDHPGVFAVEAADAAKPPQGLQRAVNRPVAHHHGGIGKIHLKRGNSLSKHSRKLRLHGGVPIVDGHVKAVVAKSAAVGLFVPQIQPVLQRLPLVGARKVDHCGGTAPDRRPAAGGKIVRGGGIGYVQIKVGMGVDKAGE</sequence>
<organism evidence="1">
    <name type="scientific">bioreactor metagenome</name>
    <dbReference type="NCBI Taxonomy" id="1076179"/>
    <lineage>
        <taxon>unclassified sequences</taxon>
        <taxon>metagenomes</taxon>
        <taxon>ecological metagenomes</taxon>
    </lineage>
</organism>
<comment type="caution">
    <text evidence="1">The sequence shown here is derived from an EMBL/GenBank/DDBJ whole genome shotgun (WGS) entry which is preliminary data.</text>
</comment>
<dbReference type="EMBL" id="VSSQ01042712">
    <property type="protein sequence ID" value="MPM96326.1"/>
    <property type="molecule type" value="Genomic_DNA"/>
</dbReference>
<protein>
    <submittedName>
        <fullName evidence="1">Uncharacterized protein</fullName>
    </submittedName>
</protein>
<reference evidence="1" key="1">
    <citation type="submission" date="2019-08" db="EMBL/GenBank/DDBJ databases">
        <authorList>
            <person name="Kucharzyk K."/>
            <person name="Murdoch R.W."/>
            <person name="Higgins S."/>
            <person name="Loffler F."/>
        </authorList>
    </citation>
    <scope>NUCLEOTIDE SEQUENCE</scope>
</reference>
<name>A0A645E423_9ZZZZ</name>
<proteinExistence type="predicted"/>
<dbReference type="AlphaFoldDB" id="A0A645E423"/>
<accession>A0A645E423</accession>